<dbReference type="Pfam" id="PF01467">
    <property type="entry name" value="CTP_transf_like"/>
    <property type="match status" value="2"/>
</dbReference>
<dbReference type="UniPathway" id="UPA00558">
    <property type="reaction ID" value="UER00742"/>
</dbReference>
<dbReference type="GO" id="GO:0006646">
    <property type="term" value="P:phosphatidylethanolamine biosynthetic process"/>
    <property type="evidence" value="ECO:0007669"/>
    <property type="project" value="UniProtKB-UniPathway"/>
</dbReference>
<gene>
    <name evidence="14" type="ORF">OXX778_LOCUS15597</name>
</gene>
<evidence type="ECO:0000256" key="1">
    <source>
        <dbReference type="ARBA" id="ARBA00005189"/>
    </source>
</evidence>
<evidence type="ECO:0000256" key="11">
    <source>
        <dbReference type="ARBA" id="ARBA00031473"/>
    </source>
</evidence>
<evidence type="ECO:0000313" key="15">
    <source>
        <dbReference type="Proteomes" id="UP000663879"/>
    </source>
</evidence>
<dbReference type="GO" id="GO:0004306">
    <property type="term" value="F:ethanolamine-phosphate cytidylyltransferase activity"/>
    <property type="evidence" value="ECO:0007669"/>
    <property type="project" value="UniProtKB-EC"/>
</dbReference>
<keyword evidence="15" id="KW-1185">Reference proteome</keyword>
<dbReference type="FunFam" id="3.40.50.620:FF:000108">
    <property type="entry name" value="Ethanolamine-phosphate cytidylyltransferase isoform 2"/>
    <property type="match status" value="1"/>
</dbReference>
<evidence type="ECO:0000256" key="4">
    <source>
        <dbReference type="ARBA" id="ARBA00022679"/>
    </source>
</evidence>
<evidence type="ECO:0000259" key="13">
    <source>
        <dbReference type="Pfam" id="PF01467"/>
    </source>
</evidence>
<dbReference type="AlphaFoldDB" id="A0A814FJY1"/>
<evidence type="ECO:0000256" key="2">
    <source>
        <dbReference type="ARBA" id="ARBA00010101"/>
    </source>
</evidence>
<feature type="domain" description="Cytidyltransferase-like" evidence="13">
    <location>
        <begin position="202"/>
        <end position="297"/>
    </location>
</feature>
<evidence type="ECO:0000313" key="14">
    <source>
        <dbReference type="EMBL" id="CAF0984497.1"/>
    </source>
</evidence>
<evidence type="ECO:0000256" key="5">
    <source>
        <dbReference type="ARBA" id="ARBA00022695"/>
    </source>
</evidence>
<evidence type="ECO:0000256" key="3">
    <source>
        <dbReference type="ARBA" id="ARBA00022516"/>
    </source>
</evidence>
<dbReference type="InterPro" id="IPR044608">
    <property type="entry name" value="Ect1/PCYT2"/>
</dbReference>
<dbReference type="EMBL" id="CAJNOC010003483">
    <property type="protein sequence ID" value="CAF0984497.1"/>
    <property type="molecule type" value="Genomic_DNA"/>
</dbReference>
<dbReference type="OrthoDB" id="40021at2759"/>
<evidence type="ECO:0000256" key="6">
    <source>
        <dbReference type="ARBA" id="ARBA00023098"/>
    </source>
</evidence>
<organism evidence="14 15">
    <name type="scientific">Brachionus calyciflorus</name>
    <dbReference type="NCBI Taxonomy" id="104777"/>
    <lineage>
        <taxon>Eukaryota</taxon>
        <taxon>Metazoa</taxon>
        <taxon>Spiralia</taxon>
        <taxon>Gnathifera</taxon>
        <taxon>Rotifera</taxon>
        <taxon>Eurotatoria</taxon>
        <taxon>Monogononta</taxon>
        <taxon>Pseudotrocha</taxon>
        <taxon>Ploima</taxon>
        <taxon>Brachionidae</taxon>
        <taxon>Brachionus</taxon>
    </lineage>
</organism>
<dbReference type="SUPFAM" id="SSF52374">
    <property type="entry name" value="Nucleotidylyl transferase"/>
    <property type="match status" value="2"/>
</dbReference>
<proteinExistence type="inferred from homology"/>
<dbReference type="PANTHER" id="PTHR45780:SF2">
    <property type="entry name" value="ETHANOLAMINE-PHOSPHATE CYTIDYLYLTRANSFERASE"/>
    <property type="match status" value="1"/>
</dbReference>
<keyword evidence="8" id="KW-1208">Phospholipid metabolism</keyword>
<dbReference type="CDD" id="cd02174">
    <property type="entry name" value="CCT"/>
    <property type="match status" value="1"/>
</dbReference>
<feature type="domain" description="Cytidyltransferase-like" evidence="13">
    <location>
        <begin position="11"/>
        <end position="135"/>
    </location>
</feature>
<feature type="region of interest" description="Disordered" evidence="12">
    <location>
        <begin position="147"/>
        <end position="166"/>
    </location>
</feature>
<protein>
    <recommendedName>
        <fullName evidence="10">ethanolamine-phosphate cytidylyltransferase</fullName>
        <ecNumber evidence="10">2.7.7.14</ecNumber>
    </recommendedName>
    <alternativeName>
        <fullName evidence="11">CTP:phosphoethanolamine cytidylyltransferase</fullName>
    </alternativeName>
</protein>
<dbReference type="InterPro" id="IPR004821">
    <property type="entry name" value="Cyt_trans-like"/>
</dbReference>
<dbReference type="CDD" id="cd02173">
    <property type="entry name" value="ECT"/>
    <property type="match status" value="1"/>
</dbReference>
<dbReference type="Gene3D" id="3.40.50.620">
    <property type="entry name" value="HUPs"/>
    <property type="match status" value="2"/>
</dbReference>
<evidence type="ECO:0000256" key="12">
    <source>
        <dbReference type="SAM" id="MobiDB-lite"/>
    </source>
</evidence>
<keyword evidence="7" id="KW-0594">Phospholipid biosynthesis</keyword>
<comment type="similarity">
    <text evidence="2">Belongs to the cytidylyltransferase family.</text>
</comment>
<evidence type="ECO:0000256" key="9">
    <source>
        <dbReference type="ARBA" id="ARBA00024191"/>
    </source>
</evidence>
<evidence type="ECO:0000256" key="8">
    <source>
        <dbReference type="ARBA" id="ARBA00023264"/>
    </source>
</evidence>
<dbReference type="EC" id="2.7.7.14" evidence="10"/>
<name>A0A814FJY1_9BILA</name>
<evidence type="ECO:0000256" key="7">
    <source>
        <dbReference type="ARBA" id="ARBA00023209"/>
    </source>
</evidence>
<dbReference type="InterPro" id="IPR041723">
    <property type="entry name" value="CCT"/>
</dbReference>
<sequence>MSSQKPQVRVWTDGCFDMVHFGHANACRQAKALGDYLIVGVHSDEEITKHKGPPVFNEQERYKMVRAIKWVDEVVENAPYVTTIETLDKYGCDFCVHGDDITLTAEGIDTYHLVKENKRYKEVKRTQGVSTTDLVGRMLLLTKSHHETDESKLPCPETTKQLSSSSESYSPWTKSCQFLATTNKIIQFSDGREPKPNDRVIYTAGAFDLFHIGLLDFLEQVKKEGDYLIVGLHTDPVVNRYKGSNYPIMNLHERVLSVLACRYVDEVVIGAPYKVTKELLEHFKVDLVVHGTTQVFPDVDGSDPYQEPKNQGKFKIVESGNSLTTADIVERIISHRLEYETRNKKKEEKEAKVFQIHSEMKKNEPNEYKAVNLN</sequence>
<keyword evidence="4" id="KW-0808">Transferase</keyword>
<dbReference type="Proteomes" id="UP000663879">
    <property type="component" value="Unassembled WGS sequence"/>
</dbReference>
<dbReference type="InterPro" id="IPR014729">
    <property type="entry name" value="Rossmann-like_a/b/a_fold"/>
</dbReference>
<comment type="pathway">
    <text evidence="9">Phospholipid metabolism; phosphatidylethanolamine biosynthesis; phosphatidylethanolamine from ethanolamine: step 2/3.</text>
</comment>
<keyword evidence="3" id="KW-0444">Lipid biosynthesis</keyword>
<comment type="caution">
    <text evidence="14">The sequence shown here is derived from an EMBL/GenBank/DDBJ whole genome shotgun (WGS) entry which is preliminary data.</text>
</comment>
<keyword evidence="6" id="KW-0443">Lipid metabolism</keyword>
<evidence type="ECO:0000256" key="10">
    <source>
        <dbReference type="ARBA" id="ARBA00024221"/>
    </source>
</evidence>
<accession>A0A814FJY1</accession>
<dbReference type="NCBIfam" id="TIGR00125">
    <property type="entry name" value="cyt_tran_rel"/>
    <property type="match status" value="2"/>
</dbReference>
<reference evidence="14" key="1">
    <citation type="submission" date="2021-02" db="EMBL/GenBank/DDBJ databases">
        <authorList>
            <person name="Nowell W R."/>
        </authorList>
    </citation>
    <scope>NUCLEOTIDE SEQUENCE</scope>
    <source>
        <strain evidence="14">Ploen Becks lab</strain>
    </source>
</reference>
<dbReference type="GO" id="GO:0005737">
    <property type="term" value="C:cytoplasm"/>
    <property type="evidence" value="ECO:0007669"/>
    <property type="project" value="TreeGrafter"/>
</dbReference>
<dbReference type="PANTHER" id="PTHR45780">
    <property type="entry name" value="ETHANOLAMINE-PHOSPHATE CYTIDYLYLTRANSFERASE"/>
    <property type="match status" value="1"/>
</dbReference>
<keyword evidence="5" id="KW-0548">Nucleotidyltransferase</keyword>
<comment type="pathway">
    <text evidence="1">Lipid metabolism.</text>
</comment>